<reference evidence="1" key="2">
    <citation type="submission" date="2015-11" db="EMBL/GenBank/DDBJ databases">
        <authorList>
            <person name="Zhang Y."/>
            <person name="Guo Z."/>
        </authorList>
    </citation>
    <scope>NUCLEOTIDE SEQUENCE</scope>
</reference>
<accession>A0A0S4MJJ8</accession>
<name>A0A0S4MJJ8_ECHMU</name>
<sequence length="106" mass="12259">MYSLPHNQDARFNSGLRRGRTPQEAKAALLLFTHNLLLTPGIPRHGKWNDTPGILYNTMAWTRTPWILSPDIFFGNHASVCFRLFYCMQSHRGSIFFAVTRLLFAY</sequence>
<keyword evidence="1" id="KW-0067">ATP-binding</keyword>
<protein>
    <submittedName>
        <fullName evidence="1">Tfiih basal transcription factor complex helicase subunit</fullName>
    </submittedName>
</protein>
<organism evidence="1 2">
    <name type="scientific">Echinococcus multilocularis</name>
    <name type="common">Fox tapeworm</name>
    <dbReference type="NCBI Taxonomy" id="6211"/>
    <lineage>
        <taxon>Eukaryota</taxon>
        <taxon>Metazoa</taxon>
        <taxon>Spiralia</taxon>
        <taxon>Lophotrochozoa</taxon>
        <taxon>Platyhelminthes</taxon>
        <taxon>Cestoda</taxon>
        <taxon>Eucestoda</taxon>
        <taxon>Cyclophyllidea</taxon>
        <taxon>Taeniidae</taxon>
        <taxon>Echinococcus</taxon>
    </lineage>
</organism>
<dbReference type="GO" id="GO:0004386">
    <property type="term" value="F:helicase activity"/>
    <property type="evidence" value="ECO:0007669"/>
    <property type="project" value="UniProtKB-KW"/>
</dbReference>
<proteinExistence type="predicted"/>
<dbReference type="Proteomes" id="UP000017246">
    <property type="component" value="Unassembled WGS sequence"/>
</dbReference>
<evidence type="ECO:0000313" key="1">
    <source>
        <dbReference type="EMBL" id="CUT98698.1"/>
    </source>
</evidence>
<keyword evidence="1" id="KW-0378">Hydrolase</keyword>
<evidence type="ECO:0000313" key="2">
    <source>
        <dbReference type="Proteomes" id="UP000017246"/>
    </source>
</evidence>
<keyword evidence="2" id="KW-1185">Reference proteome</keyword>
<dbReference type="AlphaFoldDB" id="A0A0S4MJJ8"/>
<reference evidence="1" key="1">
    <citation type="journal article" date="2013" name="Nature">
        <title>The genomes of four tapeworm species reveal adaptations to parasitism.</title>
        <authorList>
            <person name="Tsai I.J."/>
            <person name="Zarowiecki M."/>
            <person name="Holroyd N."/>
            <person name="Garciarrubio A."/>
            <person name="Sanchez-Flores A."/>
            <person name="Brooks K.L."/>
            <person name="Tracey A."/>
            <person name="Bobes R.J."/>
            <person name="Fragoso G."/>
            <person name="Sciutto E."/>
            <person name="Aslett M."/>
            <person name="Beasley H."/>
            <person name="Bennett H.M."/>
            <person name="Cai J."/>
            <person name="Camicia F."/>
            <person name="Clark R."/>
            <person name="Cucher M."/>
            <person name="De Silva N."/>
            <person name="Day T.A."/>
            <person name="Deplazes P."/>
            <person name="Estrada K."/>
            <person name="Fernandez C."/>
            <person name="Holland P.W."/>
            <person name="Hou J."/>
            <person name="Hu S."/>
            <person name="Huckvale T."/>
            <person name="Hung S.S."/>
            <person name="Kamenetzky L."/>
            <person name="Keane J.A."/>
            <person name="Kiss F."/>
            <person name="Koziol U."/>
            <person name="Lambert O."/>
            <person name="Liu K."/>
            <person name="Luo X."/>
            <person name="Luo Y."/>
            <person name="Macchiaroli N."/>
            <person name="Nichol S."/>
            <person name="Paps J."/>
            <person name="Parkinson J."/>
            <person name="Pouchkina-Stantcheva N."/>
            <person name="Riddiford N."/>
            <person name="Rosenzvit M."/>
            <person name="Salinas G."/>
            <person name="Wasmuth J.D."/>
            <person name="Zamanian M."/>
            <person name="Zheng Y."/>
            <person name="Cai X."/>
            <person name="Soberon X."/>
            <person name="Olson P.D."/>
            <person name="Laclette J.P."/>
            <person name="Brehm K."/>
            <person name="Berriman M."/>
            <person name="Garciarrubio A."/>
            <person name="Bobes R.J."/>
            <person name="Fragoso G."/>
            <person name="Sanchez-Flores A."/>
            <person name="Estrada K."/>
            <person name="Cevallos M.A."/>
            <person name="Morett E."/>
            <person name="Gonzalez V."/>
            <person name="Portillo T."/>
            <person name="Ochoa-Leyva A."/>
            <person name="Jose M.V."/>
            <person name="Sciutto E."/>
            <person name="Landa A."/>
            <person name="Jimenez L."/>
            <person name="Valdes V."/>
            <person name="Carrero J.C."/>
            <person name="Larralde C."/>
            <person name="Morales-Montor J."/>
            <person name="Limon-Lason J."/>
            <person name="Soberon X."/>
            <person name="Laclette J.P."/>
        </authorList>
    </citation>
    <scope>NUCLEOTIDE SEQUENCE [LARGE SCALE GENOMIC DNA]</scope>
</reference>
<dbReference type="EMBL" id="LN902844">
    <property type="protein sequence ID" value="CUT98698.1"/>
    <property type="molecule type" value="Genomic_DNA"/>
</dbReference>
<keyword evidence="1" id="KW-0547">Nucleotide-binding</keyword>
<keyword evidence="1" id="KW-0347">Helicase</keyword>